<dbReference type="Proteomes" id="UP001279734">
    <property type="component" value="Unassembled WGS sequence"/>
</dbReference>
<reference evidence="1" key="1">
    <citation type="submission" date="2023-05" db="EMBL/GenBank/DDBJ databases">
        <title>Nepenthes gracilis genome sequencing.</title>
        <authorList>
            <person name="Fukushima K."/>
        </authorList>
    </citation>
    <scope>NUCLEOTIDE SEQUENCE</scope>
    <source>
        <strain evidence="1">SING2019-196</strain>
    </source>
</reference>
<organism evidence="1 2">
    <name type="scientific">Nepenthes gracilis</name>
    <name type="common">Slender pitcher plant</name>
    <dbReference type="NCBI Taxonomy" id="150966"/>
    <lineage>
        <taxon>Eukaryota</taxon>
        <taxon>Viridiplantae</taxon>
        <taxon>Streptophyta</taxon>
        <taxon>Embryophyta</taxon>
        <taxon>Tracheophyta</taxon>
        <taxon>Spermatophyta</taxon>
        <taxon>Magnoliopsida</taxon>
        <taxon>eudicotyledons</taxon>
        <taxon>Gunneridae</taxon>
        <taxon>Pentapetalae</taxon>
        <taxon>Caryophyllales</taxon>
        <taxon>Nepenthaceae</taxon>
        <taxon>Nepenthes</taxon>
    </lineage>
</organism>
<comment type="caution">
    <text evidence="1">The sequence shown here is derived from an EMBL/GenBank/DDBJ whole genome shotgun (WGS) entry which is preliminary data.</text>
</comment>
<dbReference type="AlphaFoldDB" id="A0AAD3XXQ4"/>
<gene>
    <name evidence="1" type="ORF">Nepgr_023245</name>
</gene>
<accession>A0AAD3XXQ4</accession>
<evidence type="ECO:0000313" key="1">
    <source>
        <dbReference type="EMBL" id="GMH21403.1"/>
    </source>
</evidence>
<evidence type="ECO:0000313" key="2">
    <source>
        <dbReference type="Proteomes" id="UP001279734"/>
    </source>
</evidence>
<name>A0AAD3XXQ4_NEPGR</name>
<keyword evidence="2" id="KW-1185">Reference proteome</keyword>
<proteinExistence type="predicted"/>
<sequence>MHELDSIMTFLNPFCPADWRATKIAVISAVRIFVIPTKPEYPVTQLSLSALLHPPTLDCPLPVILAFVLNLINALREGVLNPVSHSKEH</sequence>
<dbReference type="EMBL" id="BSYO01000023">
    <property type="protein sequence ID" value="GMH21403.1"/>
    <property type="molecule type" value="Genomic_DNA"/>
</dbReference>
<protein>
    <submittedName>
        <fullName evidence="1">Uncharacterized protein</fullName>
    </submittedName>
</protein>